<reference evidence="1 2" key="1">
    <citation type="submission" date="2015-03" db="EMBL/GenBank/DDBJ databases">
        <title>Genome sequence of Pseudoalteromonas aurantia.</title>
        <authorList>
            <person name="Xie B.-B."/>
            <person name="Rong J.-C."/>
            <person name="Qin Q.-L."/>
            <person name="Zhang Y.-Z."/>
        </authorList>
    </citation>
    <scope>NUCLEOTIDE SEQUENCE [LARGE SCALE GENOMIC DNA]</scope>
    <source>
        <strain evidence="1 2">208</strain>
    </source>
</reference>
<gene>
    <name evidence="1" type="ORF">PAUR_b0761</name>
</gene>
<organism evidence="1 2">
    <name type="scientific">Pseudoalteromonas aurantia 208</name>
    <dbReference type="NCBI Taxonomy" id="1314867"/>
    <lineage>
        <taxon>Bacteria</taxon>
        <taxon>Pseudomonadati</taxon>
        <taxon>Pseudomonadota</taxon>
        <taxon>Gammaproteobacteria</taxon>
        <taxon>Alteromonadales</taxon>
        <taxon>Pseudoalteromonadaceae</taxon>
        <taxon>Pseudoalteromonas</taxon>
    </lineage>
</organism>
<name>A0ABR9EIA5_9GAMM</name>
<keyword evidence="2" id="KW-1185">Reference proteome</keyword>
<dbReference type="EMBL" id="AQGV01000015">
    <property type="protein sequence ID" value="MBE0370681.1"/>
    <property type="molecule type" value="Genomic_DNA"/>
</dbReference>
<sequence length="46" mass="5173">MGSINTVDKATDVIVMPTPEYYGGQTIIDLNEYNMNIPSYIIIHKV</sequence>
<accession>A0ABR9EIA5</accession>
<evidence type="ECO:0000313" key="2">
    <source>
        <dbReference type="Proteomes" id="UP000615755"/>
    </source>
</evidence>
<proteinExistence type="predicted"/>
<dbReference type="Proteomes" id="UP000615755">
    <property type="component" value="Unassembled WGS sequence"/>
</dbReference>
<evidence type="ECO:0000313" key="1">
    <source>
        <dbReference type="EMBL" id="MBE0370681.1"/>
    </source>
</evidence>
<protein>
    <submittedName>
        <fullName evidence="1">Uncharacterized protein</fullName>
    </submittedName>
</protein>
<comment type="caution">
    <text evidence="1">The sequence shown here is derived from an EMBL/GenBank/DDBJ whole genome shotgun (WGS) entry which is preliminary data.</text>
</comment>